<dbReference type="Proteomes" id="UP000265520">
    <property type="component" value="Unassembled WGS sequence"/>
</dbReference>
<accession>A0A392QXB7</accession>
<evidence type="ECO:0000313" key="2">
    <source>
        <dbReference type="EMBL" id="MCI28504.1"/>
    </source>
</evidence>
<evidence type="ECO:0008006" key="4">
    <source>
        <dbReference type="Google" id="ProtNLM"/>
    </source>
</evidence>
<protein>
    <recommendedName>
        <fullName evidence="4">Phytoalexin-deficient 4-2 protein</fullName>
    </recommendedName>
</protein>
<evidence type="ECO:0000256" key="1">
    <source>
        <dbReference type="SAM" id="MobiDB-lite"/>
    </source>
</evidence>
<sequence>MDNTSNNDKDHYSIKPPVFDGEKFDYWKDRIKSFFLGYDAGLWDMVTVGYTHPVDKDGVKLERNNIDEQQKKDSKNHYK</sequence>
<proteinExistence type="predicted"/>
<dbReference type="AlphaFoldDB" id="A0A392QXB7"/>
<feature type="non-terminal residue" evidence="2">
    <location>
        <position position="79"/>
    </location>
</feature>
<reference evidence="2 3" key="1">
    <citation type="journal article" date="2018" name="Front. Plant Sci.">
        <title>Red Clover (Trifolium pratense) and Zigzag Clover (T. medium) - A Picture of Genomic Similarities and Differences.</title>
        <authorList>
            <person name="Dluhosova J."/>
            <person name="Istvanek J."/>
            <person name="Nedelnik J."/>
            <person name="Repkova J."/>
        </authorList>
    </citation>
    <scope>NUCLEOTIDE SEQUENCE [LARGE SCALE GENOMIC DNA]</scope>
    <source>
        <strain evidence="3">cv. 10/8</strain>
        <tissue evidence="2">Leaf</tissue>
    </source>
</reference>
<dbReference type="EMBL" id="LXQA010166226">
    <property type="protein sequence ID" value="MCI28504.1"/>
    <property type="molecule type" value="Genomic_DNA"/>
</dbReference>
<organism evidence="2 3">
    <name type="scientific">Trifolium medium</name>
    <dbReference type="NCBI Taxonomy" id="97028"/>
    <lineage>
        <taxon>Eukaryota</taxon>
        <taxon>Viridiplantae</taxon>
        <taxon>Streptophyta</taxon>
        <taxon>Embryophyta</taxon>
        <taxon>Tracheophyta</taxon>
        <taxon>Spermatophyta</taxon>
        <taxon>Magnoliopsida</taxon>
        <taxon>eudicotyledons</taxon>
        <taxon>Gunneridae</taxon>
        <taxon>Pentapetalae</taxon>
        <taxon>rosids</taxon>
        <taxon>fabids</taxon>
        <taxon>Fabales</taxon>
        <taxon>Fabaceae</taxon>
        <taxon>Papilionoideae</taxon>
        <taxon>50 kb inversion clade</taxon>
        <taxon>NPAAA clade</taxon>
        <taxon>Hologalegina</taxon>
        <taxon>IRL clade</taxon>
        <taxon>Trifolieae</taxon>
        <taxon>Trifolium</taxon>
    </lineage>
</organism>
<feature type="region of interest" description="Disordered" evidence="1">
    <location>
        <begin position="58"/>
        <end position="79"/>
    </location>
</feature>
<name>A0A392QXB7_9FABA</name>
<evidence type="ECO:0000313" key="3">
    <source>
        <dbReference type="Proteomes" id="UP000265520"/>
    </source>
</evidence>
<keyword evidence="3" id="KW-1185">Reference proteome</keyword>
<comment type="caution">
    <text evidence="2">The sequence shown here is derived from an EMBL/GenBank/DDBJ whole genome shotgun (WGS) entry which is preliminary data.</text>
</comment>